<dbReference type="Pfam" id="PF13477">
    <property type="entry name" value="Glyco_trans_4_2"/>
    <property type="match status" value="1"/>
</dbReference>
<protein>
    <recommendedName>
        <fullName evidence="5">Glycosyltransferase subfamily 4-like N-terminal domain-containing protein</fullName>
    </recommendedName>
</protein>
<dbReference type="CDD" id="cd03801">
    <property type="entry name" value="GT4_PimA-like"/>
    <property type="match status" value="1"/>
</dbReference>
<gene>
    <name evidence="3" type="ORF">A2127_01660</name>
</gene>
<name>A0A1F6BRL8_9BACT</name>
<evidence type="ECO:0000313" key="4">
    <source>
        <dbReference type="Proteomes" id="UP000179324"/>
    </source>
</evidence>
<evidence type="ECO:0000259" key="2">
    <source>
        <dbReference type="Pfam" id="PF13477"/>
    </source>
</evidence>
<dbReference type="GO" id="GO:0016757">
    <property type="term" value="F:glycosyltransferase activity"/>
    <property type="evidence" value="ECO:0007669"/>
    <property type="project" value="InterPro"/>
</dbReference>
<evidence type="ECO:0000259" key="1">
    <source>
        <dbReference type="Pfam" id="PF00534"/>
    </source>
</evidence>
<proteinExistence type="predicted"/>
<dbReference type="Gene3D" id="3.40.50.2000">
    <property type="entry name" value="Glycogen Phosphorylase B"/>
    <property type="match status" value="2"/>
</dbReference>
<dbReference type="PANTHER" id="PTHR45947:SF3">
    <property type="entry name" value="SULFOQUINOVOSYL TRANSFERASE SQD2"/>
    <property type="match status" value="1"/>
</dbReference>
<dbReference type="PANTHER" id="PTHR45947">
    <property type="entry name" value="SULFOQUINOVOSYL TRANSFERASE SQD2"/>
    <property type="match status" value="1"/>
</dbReference>
<feature type="domain" description="Glycosyl transferase family 1" evidence="1">
    <location>
        <begin position="187"/>
        <end position="344"/>
    </location>
</feature>
<dbReference type="EMBL" id="MFKI01000008">
    <property type="protein sequence ID" value="OGG39571.1"/>
    <property type="molecule type" value="Genomic_DNA"/>
</dbReference>
<organism evidence="3 4">
    <name type="scientific">Candidatus Jorgensenbacteria bacterium GWC1_48_12</name>
    <dbReference type="NCBI Taxonomy" id="1798469"/>
    <lineage>
        <taxon>Bacteria</taxon>
        <taxon>Candidatus Joergenseniibacteriota</taxon>
    </lineage>
</organism>
<sequence length="371" mass="41343">MKIAFLAGANVIHSVRWIKFFTDRGHEIVWLSFAPPMPEAEELVKKTRFYEIKPSPLADINGGLAIRHLPDAVRQIKNIFQAEKPDVLHTHSAGTYGLAAALVNFRPAILTPWGSDILLGGFLRKLVLMFVVGRADAYTCDGENTFQKLIGLGAEREKIHLIRFGTDVKKFRPAQYKDFASPYGLAKSQKLRIISLRSLISIYDVETLIKTAAIVVKSASNIEFVIVGDGNQKEYLANLAQDLNLTRYDLVKFVGRMNNEELPALLQSADIYVSASLSDSGLAASTAEAMATGLPVVVTDTGDNKDWVDNEFVIPVKSPELLAEKIVALIKNGEIRKRQGVRNRQIIEEKNDYRVEMGKIEKIYEEIIASR</sequence>
<feature type="domain" description="Glycosyltransferase subfamily 4-like N-terminal" evidence="2">
    <location>
        <begin position="2"/>
        <end position="120"/>
    </location>
</feature>
<dbReference type="Proteomes" id="UP000179324">
    <property type="component" value="Unassembled WGS sequence"/>
</dbReference>
<reference evidence="3 4" key="1">
    <citation type="journal article" date="2016" name="Nat. Commun.">
        <title>Thousands of microbial genomes shed light on interconnected biogeochemical processes in an aquifer system.</title>
        <authorList>
            <person name="Anantharaman K."/>
            <person name="Brown C.T."/>
            <person name="Hug L.A."/>
            <person name="Sharon I."/>
            <person name="Castelle C.J."/>
            <person name="Probst A.J."/>
            <person name="Thomas B.C."/>
            <person name="Singh A."/>
            <person name="Wilkins M.J."/>
            <person name="Karaoz U."/>
            <person name="Brodie E.L."/>
            <person name="Williams K.H."/>
            <person name="Hubbard S.S."/>
            <person name="Banfield J.F."/>
        </authorList>
    </citation>
    <scope>NUCLEOTIDE SEQUENCE [LARGE SCALE GENOMIC DNA]</scope>
</reference>
<dbReference type="InterPro" id="IPR001296">
    <property type="entry name" value="Glyco_trans_1"/>
</dbReference>
<accession>A0A1F6BRL8</accession>
<dbReference type="InterPro" id="IPR028098">
    <property type="entry name" value="Glyco_trans_4-like_N"/>
</dbReference>
<comment type="caution">
    <text evidence="3">The sequence shown here is derived from an EMBL/GenBank/DDBJ whole genome shotgun (WGS) entry which is preliminary data.</text>
</comment>
<dbReference type="Pfam" id="PF00534">
    <property type="entry name" value="Glycos_transf_1"/>
    <property type="match status" value="1"/>
</dbReference>
<dbReference type="InterPro" id="IPR050194">
    <property type="entry name" value="Glycosyltransferase_grp1"/>
</dbReference>
<dbReference type="AlphaFoldDB" id="A0A1F6BRL8"/>
<evidence type="ECO:0008006" key="5">
    <source>
        <dbReference type="Google" id="ProtNLM"/>
    </source>
</evidence>
<evidence type="ECO:0000313" key="3">
    <source>
        <dbReference type="EMBL" id="OGG39571.1"/>
    </source>
</evidence>
<dbReference type="SUPFAM" id="SSF53756">
    <property type="entry name" value="UDP-Glycosyltransferase/glycogen phosphorylase"/>
    <property type="match status" value="1"/>
</dbReference>